<comment type="caution">
    <text evidence="2">The sequence shown here is derived from an EMBL/GenBank/DDBJ whole genome shotgun (WGS) entry which is preliminary data.</text>
</comment>
<reference evidence="2 3" key="1">
    <citation type="submission" date="2018-04" db="EMBL/GenBank/DDBJ databases">
        <title>Genomic Encyclopedia of Archaeal and Bacterial Type Strains, Phase II (KMG-II): from individual species to whole genera.</title>
        <authorList>
            <person name="Goeker M."/>
        </authorList>
    </citation>
    <scope>NUCLEOTIDE SEQUENCE [LARGE SCALE GENOMIC DNA]</scope>
    <source>
        <strain evidence="2 3">DSM 29329</strain>
    </source>
</reference>
<dbReference type="RefSeq" id="WP_107977679.1">
    <property type="nucleotide sequence ID" value="NZ_BMEZ01000008.1"/>
</dbReference>
<dbReference type="EMBL" id="QBKN01000020">
    <property type="protein sequence ID" value="PTX45732.1"/>
    <property type="molecule type" value="Genomic_DNA"/>
</dbReference>
<sequence>MSDPFENFSSGLSSPATDLHEITPDDAQDLSVFPRALAVNTSGHVRVTAVGGSTATIYVVAGAPWPVRVSRVWSTGTDATGIVGLI</sequence>
<feature type="compositionally biased region" description="Polar residues" evidence="1">
    <location>
        <begin position="7"/>
        <end position="16"/>
    </location>
</feature>
<dbReference type="Proteomes" id="UP000244069">
    <property type="component" value="Unassembled WGS sequence"/>
</dbReference>
<dbReference type="OrthoDB" id="7916272at2"/>
<evidence type="ECO:0000256" key="1">
    <source>
        <dbReference type="SAM" id="MobiDB-lite"/>
    </source>
</evidence>
<evidence type="ECO:0000313" key="2">
    <source>
        <dbReference type="EMBL" id="PTX45732.1"/>
    </source>
</evidence>
<accession>A0A2T6API4</accession>
<keyword evidence="3" id="KW-1185">Reference proteome</keyword>
<gene>
    <name evidence="2" type="ORF">C8N44_12087</name>
</gene>
<evidence type="ECO:0000313" key="3">
    <source>
        <dbReference type="Proteomes" id="UP000244069"/>
    </source>
</evidence>
<dbReference type="AlphaFoldDB" id="A0A2T6API4"/>
<protein>
    <submittedName>
        <fullName evidence="2">Uncharacterized protein</fullName>
    </submittedName>
</protein>
<organism evidence="2 3">
    <name type="scientific">Allosediminivita pacifica</name>
    <dbReference type="NCBI Taxonomy" id="1267769"/>
    <lineage>
        <taxon>Bacteria</taxon>
        <taxon>Pseudomonadati</taxon>
        <taxon>Pseudomonadota</taxon>
        <taxon>Alphaproteobacteria</taxon>
        <taxon>Rhodobacterales</taxon>
        <taxon>Paracoccaceae</taxon>
        <taxon>Allosediminivita</taxon>
    </lineage>
</organism>
<feature type="region of interest" description="Disordered" evidence="1">
    <location>
        <begin position="1"/>
        <end position="23"/>
    </location>
</feature>
<proteinExistence type="predicted"/>
<name>A0A2T6API4_9RHOB</name>